<dbReference type="PROSITE" id="PS00125">
    <property type="entry name" value="SER_THR_PHOSPHATASE"/>
    <property type="match status" value="1"/>
</dbReference>
<protein>
    <recommendedName>
        <fullName evidence="2">Serine/threonine specific protein phosphatases domain-containing protein</fullName>
    </recommendedName>
</protein>
<dbReference type="Gene3D" id="3.60.21.10">
    <property type="match status" value="1"/>
</dbReference>
<sequence>GGPRRFGVEVWVTVMRIFTGSPDNVLLIRGNHEERRTWPENSFAPEIVRKFPGHEGGVEYEQLIAEMFTIFCERCPHAIFMACESGELGRSRTTTEGNKTDPTSPKSPAKQTNGMKGYTSGKGSAPSATPKSVGGKGVPPPPPPVPKAKETPKEDWKARAARLAEEAKPMNQMKKTPPLVGEWVQLCHGGIEPRYDPRSLLNSNKTFAVTGVGPSFDKGRFYQGFNWSDFTGIDNDGDD</sequence>
<evidence type="ECO:0000256" key="1">
    <source>
        <dbReference type="SAM" id="MobiDB-lite"/>
    </source>
</evidence>
<feature type="compositionally biased region" description="Polar residues" evidence="1">
    <location>
        <begin position="91"/>
        <end position="114"/>
    </location>
</feature>
<name>E8Z6Y8_KARVE</name>
<reference evidence="3" key="2">
    <citation type="book" date="2010" name="PROCEEDINGS OF 13TH INTERNATIONAL CONFERENCE ON HARMFUL ALGAE" publisher="International Society For The Study of Harmful Algae" city="Hong Kong, China">
        <title>Dinoflagellate meta-transcriptomics enabled by spliced leader.</title>
        <editorList>
            <person name="Unknown A."/>
        </editorList>
        <authorList>
            <person name="Lin S."/>
            <person name="Zhang H."/>
        </authorList>
    </citation>
    <scope>NUCLEOTIDE SEQUENCE</scope>
    <source>
        <strain evidence="3">CCMP1975</strain>
    </source>
</reference>
<feature type="domain" description="Serine/threonine specific protein phosphatases" evidence="2">
    <location>
        <begin position="28"/>
        <end position="33"/>
    </location>
</feature>
<proteinExistence type="evidence at transcript level"/>
<accession>E8Z6Y8</accession>
<dbReference type="EMBL" id="FJ600203">
    <property type="protein sequence ID" value="ACU45218.1"/>
    <property type="molecule type" value="mRNA"/>
</dbReference>
<dbReference type="InterPro" id="IPR029052">
    <property type="entry name" value="Metallo-depent_PP-like"/>
</dbReference>
<dbReference type="InterPro" id="IPR006186">
    <property type="entry name" value="Ser/Thr-sp_prot-phosphatase"/>
</dbReference>
<feature type="region of interest" description="Disordered" evidence="1">
    <location>
        <begin position="90"/>
        <end position="154"/>
    </location>
</feature>
<feature type="non-terminal residue" evidence="3">
    <location>
        <position position="1"/>
    </location>
</feature>
<dbReference type="SUPFAM" id="SSF56300">
    <property type="entry name" value="Metallo-dependent phosphatases"/>
    <property type="match status" value="1"/>
</dbReference>
<dbReference type="AlphaFoldDB" id="E8Z6Y8"/>
<evidence type="ECO:0000259" key="2">
    <source>
        <dbReference type="PROSITE" id="PS00125"/>
    </source>
</evidence>
<evidence type="ECO:0000313" key="3">
    <source>
        <dbReference type="EMBL" id="ACU45218.1"/>
    </source>
</evidence>
<dbReference type="GO" id="GO:0016787">
    <property type="term" value="F:hydrolase activity"/>
    <property type="evidence" value="ECO:0007669"/>
    <property type="project" value="InterPro"/>
</dbReference>
<organism evidence="3">
    <name type="scientific">Karlodinium veneficum</name>
    <name type="common">Dinoflagellate</name>
    <name type="synonym">Karlodinium micrum</name>
    <dbReference type="NCBI Taxonomy" id="407301"/>
    <lineage>
        <taxon>Eukaryota</taxon>
        <taxon>Sar</taxon>
        <taxon>Alveolata</taxon>
        <taxon>Dinophyceae</taxon>
        <taxon>Gymnodiniales</taxon>
        <taxon>Kareniaceae</taxon>
        <taxon>Karlodinium</taxon>
    </lineage>
</organism>
<feature type="non-terminal residue" evidence="3">
    <location>
        <position position="239"/>
    </location>
</feature>
<reference evidence="3" key="1">
    <citation type="submission" date="2008-12" db="EMBL/GenBank/DDBJ databases">
        <authorList>
            <person name="Zhang H."/>
            <person name="Lin S."/>
        </authorList>
    </citation>
    <scope>NUCLEOTIDE SEQUENCE</scope>
    <source>
        <strain evidence="3">CCMP1975</strain>
    </source>
</reference>